<feature type="chain" id="PRO_5036699019" evidence="1">
    <location>
        <begin position="21"/>
        <end position="611"/>
    </location>
</feature>
<dbReference type="PANTHER" id="PTHR21248:SF12">
    <property type="entry name" value="CARDIOLIPIN SYNTHASE C"/>
    <property type="match status" value="1"/>
</dbReference>
<evidence type="ECO:0000259" key="2">
    <source>
        <dbReference type="PROSITE" id="PS50035"/>
    </source>
</evidence>
<organism evidence="3 4">
    <name type="scientific">Arenimonas maotaiensis</name>
    <dbReference type="NCBI Taxonomy" id="1446479"/>
    <lineage>
        <taxon>Bacteria</taxon>
        <taxon>Pseudomonadati</taxon>
        <taxon>Pseudomonadota</taxon>
        <taxon>Gammaproteobacteria</taxon>
        <taxon>Lysobacterales</taxon>
        <taxon>Lysobacteraceae</taxon>
        <taxon>Arenimonas</taxon>
    </lineage>
</organism>
<feature type="domain" description="PLD phosphodiesterase" evidence="2">
    <location>
        <begin position="181"/>
        <end position="208"/>
    </location>
</feature>
<dbReference type="PROSITE" id="PS50035">
    <property type="entry name" value="PLD"/>
    <property type="match status" value="2"/>
</dbReference>
<dbReference type="SMART" id="SM00155">
    <property type="entry name" value="PLDc"/>
    <property type="match status" value="2"/>
</dbReference>
<dbReference type="AlphaFoldDB" id="A0A917CT31"/>
<dbReference type="InterPro" id="IPR001736">
    <property type="entry name" value="PLipase_D/transphosphatidylase"/>
</dbReference>
<evidence type="ECO:0000256" key="1">
    <source>
        <dbReference type="SAM" id="SignalP"/>
    </source>
</evidence>
<dbReference type="Gene3D" id="3.30.870.10">
    <property type="entry name" value="Endonuclease Chain A"/>
    <property type="match status" value="2"/>
</dbReference>
<dbReference type="EMBL" id="BMFO01000008">
    <property type="protein sequence ID" value="GGF98711.1"/>
    <property type="molecule type" value="Genomic_DNA"/>
</dbReference>
<dbReference type="GO" id="GO:0030572">
    <property type="term" value="F:phosphatidyltransferase activity"/>
    <property type="evidence" value="ECO:0007669"/>
    <property type="project" value="UniProtKB-ARBA"/>
</dbReference>
<dbReference type="RefSeq" id="WP_188450306.1">
    <property type="nucleotide sequence ID" value="NZ_BMFO01000008.1"/>
</dbReference>
<dbReference type="PANTHER" id="PTHR21248">
    <property type="entry name" value="CARDIOLIPIN SYNTHASE"/>
    <property type="match status" value="1"/>
</dbReference>
<dbReference type="Proteomes" id="UP000632858">
    <property type="component" value="Unassembled WGS sequence"/>
</dbReference>
<reference evidence="3" key="1">
    <citation type="journal article" date="2014" name="Int. J. Syst. Evol. Microbiol.">
        <title>Complete genome sequence of Corynebacterium casei LMG S-19264T (=DSM 44701T), isolated from a smear-ripened cheese.</title>
        <authorList>
            <consortium name="US DOE Joint Genome Institute (JGI-PGF)"/>
            <person name="Walter F."/>
            <person name="Albersmeier A."/>
            <person name="Kalinowski J."/>
            <person name="Ruckert C."/>
        </authorList>
    </citation>
    <scope>NUCLEOTIDE SEQUENCE</scope>
    <source>
        <strain evidence="3">CGMCC 1.12726</strain>
    </source>
</reference>
<dbReference type="GO" id="GO:0032049">
    <property type="term" value="P:cardiolipin biosynthetic process"/>
    <property type="evidence" value="ECO:0007669"/>
    <property type="project" value="UniProtKB-ARBA"/>
</dbReference>
<dbReference type="CDD" id="cd09111">
    <property type="entry name" value="PLDc_ymdC_like_1"/>
    <property type="match status" value="1"/>
</dbReference>
<feature type="signal peptide" evidence="1">
    <location>
        <begin position="1"/>
        <end position="20"/>
    </location>
</feature>
<evidence type="ECO:0000313" key="3">
    <source>
        <dbReference type="EMBL" id="GGF98711.1"/>
    </source>
</evidence>
<protein>
    <submittedName>
        <fullName evidence="3">Phospholipase D family protein</fullName>
    </submittedName>
</protein>
<accession>A0A917CT31</accession>
<gene>
    <name evidence="3" type="primary">cls</name>
    <name evidence="3" type="ORF">GCM10010960_20400</name>
</gene>
<evidence type="ECO:0000313" key="4">
    <source>
        <dbReference type="Proteomes" id="UP000632858"/>
    </source>
</evidence>
<keyword evidence="4" id="KW-1185">Reference proteome</keyword>
<reference evidence="3" key="2">
    <citation type="submission" date="2020-09" db="EMBL/GenBank/DDBJ databases">
        <authorList>
            <person name="Sun Q."/>
            <person name="Zhou Y."/>
        </authorList>
    </citation>
    <scope>NUCLEOTIDE SEQUENCE</scope>
    <source>
        <strain evidence="3">CGMCC 1.12726</strain>
    </source>
</reference>
<dbReference type="InterPro" id="IPR025202">
    <property type="entry name" value="PLD-like_dom"/>
</dbReference>
<comment type="caution">
    <text evidence="3">The sequence shown here is derived from an EMBL/GenBank/DDBJ whole genome shotgun (WGS) entry which is preliminary data.</text>
</comment>
<keyword evidence="1" id="KW-0732">Signal</keyword>
<dbReference type="SUPFAM" id="SSF56024">
    <property type="entry name" value="Phospholipase D/nuclease"/>
    <property type="match status" value="2"/>
</dbReference>
<feature type="domain" description="PLD phosphodiesterase" evidence="2">
    <location>
        <begin position="459"/>
        <end position="486"/>
    </location>
</feature>
<dbReference type="CDD" id="cd09113">
    <property type="entry name" value="PLDc_ymdC_like_2"/>
    <property type="match status" value="1"/>
</dbReference>
<proteinExistence type="predicted"/>
<dbReference type="Pfam" id="PF13091">
    <property type="entry name" value="PLDc_2"/>
    <property type="match status" value="2"/>
</dbReference>
<sequence>MNNALVLLSLLMLSACSSLPETKHAEAGAFARERRSVESECPAGQLCGLRTPLSELAARTAAEGAAGKHRVILLDQGHDALLTRLQMIESATRSIELQVFIYDLDESGTLMLDALVRAARRGVKVRVLLDQLYGLTRPQLQAKLAVLHENFELKLYSPMFNQAKTSKAEFFAGILFRFRNINQRMHNKLLLVDGRMAVVGGRNIQDRYFDWGAGYNYRDRDLWVAGPVTARMRDNFNAFWTSPRSRSAHELDDVARVLLDARAEPARLALPKRDYSERMQTFKAMSQDGPRLMAELVPYLHTVEAVRFYADLPDKHAEAASSRARASNAVYQVISEAKHSVLLQTPYLVMSRMARQTFRGLQRRPAPVRVEVSTNSLAATDAFPVYALSHKYKRLYLRELGFRIHEFKPYPATALMRVGQGVGWSDKHERAATDAPALFGYTGSGSGGRLAESADKKGRRVGLHAKSMVVDGRIAVIGSHNFDPRSDDFNTESMLLIEDAPFAAQLADSIRTDMQPDNAWAIAPRRSLPALAKVNYSLGKLSEQMPVFDIWPWPYATSYQLKPGCAALDYSDPGFHDCAEPVGDFPGVEGGLKGIYTRIITAFGAGLEPIL</sequence>
<name>A0A917CT31_9GAMM</name>